<organism evidence="3 4">
    <name type="scientific">Macrostomum lignano</name>
    <dbReference type="NCBI Taxonomy" id="282301"/>
    <lineage>
        <taxon>Eukaryota</taxon>
        <taxon>Metazoa</taxon>
        <taxon>Spiralia</taxon>
        <taxon>Lophotrochozoa</taxon>
        <taxon>Platyhelminthes</taxon>
        <taxon>Rhabditophora</taxon>
        <taxon>Macrostomorpha</taxon>
        <taxon>Macrostomida</taxon>
        <taxon>Macrostomidae</taxon>
        <taxon>Macrostomum</taxon>
    </lineage>
</organism>
<comment type="similarity">
    <text evidence="1 2">Belongs to the phospholipid scramblase family.</text>
</comment>
<dbReference type="InterPro" id="IPR005552">
    <property type="entry name" value="Scramblase"/>
</dbReference>
<comment type="function">
    <text evidence="2">May mediate accelerated ATP-independent bidirectional transbilayer migration of phospholipids upon binding calcium ions that results in a loss of phospholipid asymmetry in the plasma membrane.</text>
</comment>
<dbReference type="GO" id="GO:0017128">
    <property type="term" value="F:phospholipid scramblase activity"/>
    <property type="evidence" value="ECO:0007669"/>
    <property type="project" value="InterPro"/>
</dbReference>
<dbReference type="GO" id="GO:0005886">
    <property type="term" value="C:plasma membrane"/>
    <property type="evidence" value="ECO:0007669"/>
    <property type="project" value="TreeGrafter"/>
</dbReference>
<evidence type="ECO:0000313" key="3">
    <source>
        <dbReference type="Proteomes" id="UP000095280"/>
    </source>
</evidence>
<comment type="cofactor">
    <cofactor evidence="2">
        <name>Ca(2+)</name>
        <dbReference type="ChEBI" id="CHEBI:29108"/>
    </cofactor>
</comment>
<keyword evidence="2" id="KW-0449">Lipoprotein</keyword>
<proteinExistence type="inferred from homology"/>
<dbReference type="PANTHER" id="PTHR23248">
    <property type="entry name" value="PHOSPHOLIPID SCRAMBLASE-RELATED"/>
    <property type="match status" value="1"/>
</dbReference>
<keyword evidence="3" id="KW-1185">Reference proteome</keyword>
<keyword evidence="2" id="KW-0564">Palmitate</keyword>
<dbReference type="Pfam" id="PF03803">
    <property type="entry name" value="Scramblase"/>
    <property type="match status" value="1"/>
</dbReference>
<evidence type="ECO:0000256" key="1">
    <source>
        <dbReference type="ARBA" id="ARBA00005350"/>
    </source>
</evidence>
<evidence type="ECO:0000313" key="4">
    <source>
        <dbReference type="WBParaSite" id="maker-uti_cns_0002977-snap-gene-0.16-mRNA-1"/>
    </source>
</evidence>
<dbReference type="PANTHER" id="PTHR23248:SF9">
    <property type="entry name" value="PHOSPHOLIPID SCRAMBLASE"/>
    <property type="match status" value="1"/>
</dbReference>
<sequence length="151" mass="16840">MGNEVIHVSRPYKCMCYHQLFSCCKCCFDEVTVEAPPGVKVGKVTQVYGACQIRYNIIDERDNTVFIIDGPSYCKCYCPGDDIPFKLVAKDSGLEIGRVSKQWSNLMQEYFTDADNFGIAFPSIWTTSCSSSRAAGLTIEDARPMCLAELC</sequence>
<protein>
    <recommendedName>
        <fullName evidence="2">Phospholipid scramblase</fullName>
    </recommendedName>
</protein>
<dbReference type="Proteomes" id="UP000095280">
    <property type="component" value="Unplaced"/>
</dbReference>
<dbReference type="AlphaFoldDB" id="A0A1I8GTN7"/>
<name>A0A1I8GTN7_9PLAT</name>
<reference evidence="4" key="1">
    <citation type="submission" date="2016-11" db="UniProtKB">
        <authorList>
            <consortium name="WormBaseParasite"/>
        </authorList>
    </citation>
    <scope>IDENTIFICATION</scope>
</reference>
<accession>A0A1I8GTN7</accession>
<evidence type="ECO:0000256" key="2">
    <source>
        <dbReference type="RuleBase" id="RU363116"/>
    </source>
</evidence>
<keyword evidence="2" id="KW-0106">Calcium</keyword>
<dbReference type="WBParaSite" id="maker-uti_cns_0002977-snap-gene-0.16-mRNA-1">
    <property type="protein sequence ID" value="maker-uti_cns_0002977-snap-gene-0.16-mRNA-1"/>
    <property type="gene ID" value="maker-uti_cns_0002977-snap-gene-0.16"/>
</dbReference>